<dbReference type="Pfam" id="PF10250">
    <property type="entry name" value="O-FucT"/>
    <property type="match status" value="1"/>
</dbReference>
<dbReference type="AlphaFoldDB" id="A0A918Q1I8"/>
<evidence type="ECO:0000313" key="3">
    <source>
        <dbReference type="EMBL" id="GGZ29127.1"/>
    </source>
</evidence>
<dbReference type="InterPro" id="IPR019378">
    <property type="entry name" value="GDP-Fuc_O-FucTrfase"/>
</dbReference>
<evidence type="ECO:0000313" key="4">
    <source>
        <dbReference type="Proteomes" id="UP000619457"/>
    </source>
</evidence>
<sequence>MGQDFVHKLLGKIFPVDYSGKFLQLDFRGGLCNKLHFLISACDIAMDKNCSLIEPEFGWKEKILFSDIFDLDHFNASMAAYTNGRSIMLPLSQINSEDRVRNNMNLWKYSEKELSKERIDCQVSSCSTKARVLKALRLRPEYEQLVAAHVQAPFTALQVRTESDWVAYAKKKTVGNNETLLINLEDLLKMVAEFDLVGDLFFTSGENHQQLLVAFQSLGVNPYYFYQPNLEYEINAAINFEICCRAHYFIGLSRSSYSNLVALKRALILGNDQSFIYNLNDKIIRRIDKGLQAIAHDSVTKETTIV</sequence>
<dbReference type="EMBL" id="BMWX01000003">
    <property type="protein sequence ID" value="GGZ29127.1"/>
    <property type="molecule type" value="Genomic_DNA"/>
</dbReference>
<organism evidence="3 4">
    <name type="scientific">Echinicola pacifica</name>
    <dbReference type="NCBI Taxonomy" id="346377"/>
    <lineage>
        <taxon>Bacteria</taxon>
        <taxon>Pseudomonadati</taxon>
        <taxon>Bacteroidota</taxon>
        <taxon>Cytophagia</taxon>
        <taxon>Cytophagales</taxon>
        <taxon>Cyclobacteriaceae</taxon>
        <taxon>Echinicola</taxon>
    </lineage>
</organism>
<protein>
    <submittedName>
        <fullName evidence="3">Uncharacterized protein</fullName>
    </submittedName>
</protein>
<dbReference type="Gene3D" id="3.40.50.11350">
    <property type="match status" value="1"/>
</dbReference>
<dbReference type="GO" id="GO:0016740">
    <property type="term" value="F:transferase activity"/>
    <property type="evidence" value="ECO:0007669"/>
    <property type="project" value="UniProtKB-KW"/>
</dbReference>
<reference evidence="3" key="2">
    <citation type="submission" date="2020-09" db="EMBL/GenBank/DDBJ databases">
        <authorList>
            <person name="Sun Q."/>
            <person name="Kim S."/>
        </authorList>
    </citation>
    <scope>NUCLEOTIDE SEQUENCE</scope>
    <source>
        <strain evidence="3">KCTC 12368</strain>
    </source>
</reference>
<comment type="caution">
    <text evidence="3">The sequence shown here is derived from an EMBL/GenBank/DDBJ whole genome shotgun (WGS) entry which is preliminary data.</text>
</comment>
<keyword evidence="1" id="KW-0808">Transferase</keyword>
<evidence type="ECO:0000256" key="1">
    <source>
        <dbReference type="ARBA" id="ARBA00022679"/>
    </source>
</evidence>
<dbReference type="Proteomes" id="UP000619457">
    <property type="component" value="Unassembled WGS sequence"/>
</dbReference>
<gene>
    <name evidence="3" type="ORF">GCM10007049_22830</name>
</gene>
<evidence type="ECO:0000256" key="2">
    <source>
        <dbReference type="ARBA" id="ARBA00023277"/>
    </source>
</evidence>
<accession>A0A918Q1I8</accession>
<proteinExistence type="predicted"/>
<keyword evidence="2" id="KW-0119">Carbohydrate metabolism</keyword>
<reference evidence="3" key="1">
    <citation type="journal article" date="2014" name="Int. J. Syst. Evol. Microbiol.">
        <title>Complete genome sequence of Corynebacterium casei LMG S-19264T (=DSM 44701T), isolated from a smear-ripened cheese.</title>
        <authorList>
            <consortium name="US DOE Joint Genome Institute (JGI-PGF)"/>
            <person name="Walter F."/>
            <person name="Albersmeier A."/>
            <person name="Kalinowski J."/>
            <person name="Ruckert C."/>
        </authorList>
    </citation>
    <scope>NUCLEOTIDE SEQUENCE</scope>
    <source>
        <strain evidence="3">KCTC 12368</strain>
    </source>
</reference>
<name>A0A918Q1I8_9BACT</name>
<keyword evidence="4" id="KW-1185">Reference proteome</keyword>
<dbReference type="RefSeq" id="WP_044201835.1">
    <property type="nucleotide sequence ID" value="NZ_BMWX01000003.1"/>
</dbReference>